<evidence type="ECO:0000259" key="3">
    <source>
        <dbReference type="Pfam" id="PF03936"/>
    </source>
</evidence>
<sequence length="558" mass="63894">MASDAANTTPQAKTKTTIESVRPLVNFPPSIWGGRFLHFSLDNSNLQAYAKAMEEPKKEVRRLIISQAMDSNAKLSLIYSVYRLGLAYLFTEEIDGQLDKLFKELNFNNCDLHTISVNFQVFRHFGYRLSCDVFNKFKDCGSDTFKENIKADVKGMLSLYECAHFRVTGESILDEALAFTKAQLKMVENSLEGNLARQVKHALTTPSHLGMPMAEARLYFSNCEEEFCIYDSLSKLANAHFNLLQLLQKEELRIVSKWWKDLDFPSITPYVRDRVPELYLWILALFFEPKYSQALIITTKIIILVLVLDDTCDAYAMIEEIRLLVDAINRWEITAVDQLPEYIKPFYKILLNEYADLEKQLANDGRSHHVNPSKAAFQEQARGYLKEAEWTHNGEVPSFEEYMKNGLTTSTHNVLSKSALMGMGEIVSEEGLAWYQSHPKILKASELISRLHDDVMTFQFERERGQSTTGVDAYAKIFGVSESAAVDELMKMIENAWKDINEGCLKPREVPMDLIAPILNLARMIDVAYKHNDGFTFPEKTLKNYITLLFVDPAPMYY</sequence>
<proteinExistence type="evidence at transcript level"/>
<dbReference type="SFLD" id="SFLDS00005">
    <property type="entry name" value="Isoprenoid_Synthase_Type_I"/>
    <property type="match status" value="1"/>
</dbReference>
<dbReference type="AlphaFoldDB" id="A0A977P9A5"/>
<dbReference type="Gene3D" id="1.50.10.130">
    <property type="entry name" value="Terpene synthase, N-terminal domain"/>
    <property type="match status" value="1"/>
</dbReference>
<dbReference type="SUPFAM" id="SSF48576">
    <property type="entry name" value="Terpenoid synthases"/>
    <property type="match status" value="1"/>
</dbReference>
<dbReference type="SUPFAM" id="SSF48239">
    <property type="entry name" value="Terpenoid cyclases/Protein prenyltransferases"/>
    <property type="match status" value="1"/>
</dbReference>
<dbReference type="InterPro" id="IPR050148">
    <property type="entry name" value="Terpene_synthase-like"/>
</dbReference>
<dbReference type="SMR" id="A0A977P9A5"/>
<dbReference type="InterPro" id="IPR001906">
    <property type="entry name" value="Terpene_synth_N"/>
</dbReference>
<dbReference type="Gene3D" id="1.10.600.10">
    <property type="entry name" value="Farnesyl Diphosphate Synthase"/>
    <property type="match status" value="1"/>
</dbReference>
<gene>
    <name evidence="4" type="primary">GAS</name>
</gene>
<evidence type="ECO:0000256" key="1">
    <source>
        <dbReference type="ARBA" id="ARBA00022723"/>
    </source>
</evidence>
<dbReference type="Pfam" id="PF01397">
    <property type="entry name" value="Terpene_synth"/>
    <property type="match status" value="1"/>
</dbReference>
<dbReference type="FunFam" id="1.10.600.10:FF:000007">
    <property type="entry name" value="Isoprene synthase, chloroplastic"/>
    <property type="match status" value="1"/>
</dbReference>
<evidence type="ECO:0000313" key="4">
    <source>
        <dbReference type="EMBL" id="UXB54289.1"/>
    </source>
</evidence>
<dbReference type="SFLD" id="SFLDG01019">
    <property type="entry name" value="Terpene_Cyclase_Like_1_C_Termi"/>
    <property type="match status" value="1"/>
</dbReference>
<protein>
    <submittedName>
        <fullName evidence="4">Geranylene A synthase</fullName>
    </submittedName>
</protein>
<dbReference type="PANTHER" id="PTHR31225">
    <property type="entry name" value="OS04G0344100 PROTEIN-RELATED"/>
    <property type="match status" value="1"/>
</dbReference>
<accession>A0A977P9A5</accession>
<dbReference type="InterPro" id="IPR036965">
    <property type="entry name" value="Terpene_synth_N_sf"/>
</dbReference>
<evidence type="ECO:0000259" key="2">
    <source>
        <dbReference type="Pfam" id="PF01397"/>
    </source>
</evidence>
<dbReference type="Pfam" id="PF03936">
    <property type="entry name" value="Terpene_synth_C"/>
    <property type="match status" value="1"/>
</dbReference>
<feature type="domain" description="Terpene synthase N-terminal" evidence="2">
    <location>
        <begin position="32"/>
        <end position="203"/>
    </location>
</feature>
<feature type="domain" description="Terpene synthase metal-binding" evidence="3">
    <location>
        <begin position="260"/>
        <end position="499"/>
    </location>
</feature>
<dbReference type="EMBL" id="OK398116">
    <property type="protein sequence ID" value="UXB54289.1"/>
    <property type="molecule type" value="mRNA"/>
</dbReference>
<dbReference type="CDD" id="cd00684">
    <property type="entry name" value="Terpene_cyclase_plant_C1"/>
    <property type="match status" value="1"/>
</dbReference>
<dbReference type="PANTHER" id="PTHR31225:SF254">
    <property type="entry name" value="LYASE"/>
    <property type="match status" value="1"/>
</dbReference>
<dbReference type="InterPro" id="IPR034741">
    <property type="entry name" value="Terpene_cyclase-like_1_C"/>
</dbReference>
<keyword evidence="1" id="KW-0479">Metal-binding</keyword>
<dbReference type="GO" id="GO:0016102">
    <property type="term" value="P:diterpenoid biosynthetic process"/>
    <property type="evidence" value="ECO:0007669"/>
    <property type="project" value="InterPro"/>
</dbReference>
<reference evidence="4" key="1">
    <citation type="submission" date="2021-10" db="EMBL/GenBank/DDBJ databases">
        <authorList>
            <person name="Wang D."/>
            <person name="Chen F."/>
        </authorList>
    </citation>
    <scope>NUCLEOTIDE SEQUENCE</scope>
</reference>
<dbReference type="InterPro" id="IPR044814">
    <property type="entry name" value="Terpene_cyclase_plant_C1"/>
</dbReference>
<name>A0A977P9A5_ATRLA</name>
<dbReference type="GO" id="GO:0010333">
    <property type="term" value="F:terpene synthase activity"/>
    <property type="evidence" value="ECO:0007669"/>
    <property type="project" value="InterPro"/>
</dbReference>
<dbReference type="InterPro" id="IPR008949">
    <property type="entry name" value="Isoprenoid_synthase_dom_sf"/>
</dbReference>
<organism evidence="4">
    <name type="scientific">Atractylodes lancea</name>
    <name type="common">Atractylodes japonica</name>
    <dbReference type="NCBI Taxonomy" id="41486"/>
    <lineage>
        <taxon>Eukaryota</taxon>
        <taxon>Viridiplantae</taxon>
        <taxon>Streptophyta</taxon>
        <taxon>Embryophyta</taxon>
        <taxon>Tracheophyta</taxon>
        <taxon>Spermatophyta</taxon>
        <taxon>Magnoliopsida</taxon>
        <taxon>eudicotyledons</taxon>
        <taxon>Gunneridae</taxon>
        <taxon>Pentapetalae</taxon>
        <taxon>asterids</taxon>
        <taxon>campanulids</taxon>
        <taxon>Asterales</taxon>
        <taxon>Asteraceae</taxon>
        <taxon>Carduoideae</taxon>
        <taxon>Cardueae</taxon>
        <taxon>Carlininae</taxon>
        <taxon>Atractylodes</taxon>
    </lineage>
</organism>
<dbReference type="GO" id="GO:0000287">
    <property type="term" value="F:magnesium ion binding"/>
    <property type="evidence" value="ECO:0007669"/>
    <property type="project" value="InterPro"/>
</dbReference>
<dbReference type="InterPro" id="IPR008930">
    <property type="entry name" value="Terpenoid_cyclase/PrenylTrfase"/>
</dbReference>
<dbReference type="InterPro" id="IPR005630">
    <property type="entry name" value="Terpene_synthase_metal-bd"/>
</dbReference>